<gene>
    <name evidence="4" type="ORF">ACFFIO_07910</name>
</gene>
<reference evidence="4 5" key="1">
    <citation type="submission" date="2024-09" db="EMBL/GenBank/DDBJ databases">
        <authorList>
            <person name="Sun Q."/>
            <person name="Mori K."/>
        </authorList>
    </citation>
    <scope>NUCLEOTIDE SEQUENCE [LARGE SCALE GENOMIC DNA]</scope>
    <source>
        <strain evidence="4 5">CCM 7609</strain>
    </source>
</reference>
<dbReference type="PANTHER" id="PTHR42998">
    <property type="entry name" value="TYPE I RESTRICTION ENZYME HINDVIIP M PROTEIN-RELATED"/>
    <property type="match status" value="1"/>
</dbReference>
<protein>
    <submittedName>
        <fullName evidence="4">N-6 DNA methylase</fullName>
    </submittedName>
</protein>
<evidence type="ECO:0000256" key="1">
    <source>
        <dbReference type="ARBA" id="ARBA00022747"/>
    </source>
</evidence>
<keyword evidence="4" id="KW-0808">Transferase</keyword>
<keyword evidence="1" id="KW-0680">Restriction system</keyword>
<dbReference type="EMBL" id="JBHLWH010000021">
    <property type="protein sequence ID" value="MFC0248424.1"/>
    <property type="molecule type" value="Genomic_DNA"/>
</dbReference>
<dbReference type="InterPro" id="IPR003356">
    <property type="entry name" value="DNA_methylase_A-5"/>
</dbReference>
<dbReference type="InterPro" id="IPR052916">
    <property type="entry name" value="Type-I_RE_MTase_Subunit"/>
</dbReference>
<dbReference type="RefSeq" id="WP_378041040.1">
    <property type="nucleotide sequence ID" value="NZ_JBHLWH010000021.1"/>
</dbReference>
<sequence>MSTPATLTLSASDIAKLADVGRSTVSNWRNRYPDFPQPVAGDTTSPRFAKTEVEQWLEDHGKKVKDISLGRHLWSAMNGIRGAIEAEEAGAVAADLIVWRYVSDRESDGFDDALPAETQWSQLVGSGMSRDMAELIRKGMWAYEESHPEPAPLFNAIHSSSPGYDQARDQELLLSLALPVVDHLGLEQLEEAFESFQDQITRSVRRGYDSAATSDTLVNLVATLASSIPGPVHDPAVGSGRMLMATARHGENRTALTGQDIDPRAVIQANQRALLAEHARVDLRHGDVFAVNHFDQALAQVVVMDPPYGVRGHNTEHLYLDPRLPYGTPPKSSMDLAWLQLATWYLGTGGRAFVLQPAGSAFRGGAEAKIRAAMLQAGTIEAIIALPAGLASHTRIPLNLWVLARPGEVSDADRVLMIDHSETKDIDPDALTTALQDWRENRTVPTALPAEAVSIADILTVADKTDVNPRRWLSSGMDAPDLESVRSTVESLHRAAASTRKLTKLTAGSIAAGTQPPKLVSITDLEKAGSLEVLRTRETIRDADRGTDGTPIVSGAWIRGDAETRTVELGLFKTTPTITQPGDVLLQNTGGLAARVDAEGGRVLTSNSFHLLRPLSDNLRPEFLAEFIVSAHNRSQAQGAAIQRIRLQDLKVPLLPVEQQDSILERLTEVRTLQESATGILDAARQSRDALVDATSAGTISIG</sequence>
<dbReference type="GO" id="GO:0008168">
    <property type="term" value="F:methyltransferase activity"/>
    <property type="evidence" value="ECO:0007669"/>
    <property type="project" value="UniProtKB-KW"/>
</dbReference>
<evidence type="ECO:0000313" key="5">
    <source>
        <dbReference type="Proteomes" id="UP001589766"/>
    </source>
</evidence>
<dbReference type="Gene3D" id="3.40.50.150">
    <property type="entry name" value="Vaccinia Virus protein VP39"/>
    <property type="match status" value="1"/>
</dbReference>
<dbReference type="Proteomes" id="UP001589766">
    <property type="component" value="Unassembled WGS sequence"/>
</dbReference>
<name>A0ABV6F4J6_9MICC</name>
<dbReference type="Pfam" id="PF02384">
    <property type="entry name" value="N6_Mtase"/>
    <property type="match status" value="1"/>
</dbReference>
<comment type="caution">
    <text evidence="4">The sequence shown here is derived from an EMBL/GenBank/DDBJ whole genome shotgun (WGS) entry which is preliminary data.</text>
</comment>
<keyword evidence="5" id="KW-1185">Reference proteome</keyword>
<evidence type="ECO:0000256" key="2">
    <source>
        <dbReference type="ARBA" id="ARBA00023125"/>
    </source>
</evidence>
<dbReference type="PRINTS" id="PR00507">
    <property type="entry name" value="N12N6MTFRASE"/>
</dbReference>
<keyword evidence="4" id="KW-0489">Methyltransferase</keyword>
<organism evidence="4 5">
    <name type="scientific">Citricoccus parietis</name>
    <dbReference type="NCBI Taxonomy" id="592307"/>
    <lineage>
        <taxon>Bacteria</taxon>
        <taxon>Bacillati</taxon>
        <taxon>Actinomycetota</taxon>
        <taxon>Actinomycetes</taxon>
        <taxon>Micrococcales</taxon>
        <taxon>Micrococcaceae</taxon>
        <taxon>Citricoccus</taxon>
    </lineage>
</organism>
<accession>A0ABV6F4J6</accession>
<dbReference type="CDD" id="cd02440">
    <property type="entry name" value="AdoMet_MTases"/>
    <property type="match status" value="1"/>
</dbReference>
<dbReference type="SUPFAM" id="SSF116734">
    <property type="entry name" value="DNA methylase specificity domain"/>
    <property type="match status" value="1"/>
</dbReference>
<dbReference type="SUPFAM" id="SSF53335">
    <property type="entry name" value="S-adenosyl-L-methionine-dependent methyltransferases"/>
    <property type="match status" value="1"/>
</dbReference>
<evidence type="ECO:0000313" key="4">
    <source>
        <dbReference type="EMBL" id="MFC0248424.1"/>
    </source>
</evidence>
<dbReference type="PANTHER" id="PTHR42998:SF1">
    <property type="entry name" value="TYPE I RESTRICTION ENZYME HINDI METHYLASE SUBUNIT"/>
    <property type="match status" value="1"/>
</dbReference>
<dbReference type="InterPro" id="IPR044946">
    <property type="entry name" value="Restrct_endonuc_typeI_TRD_sf"/>
</dbReference>
<dbReference type="Gene3D" id="3.90.220.20">
    <property type="entry name" value="DNA methylase specificity domains"/>
    <property type="match status" value="1"/>
</dbReference>
<keyword evidence="2" id="KW-0238">DNA-binding</keyword>
<dbReference type="InterPro" id="IPR029063">
    <property type="entry name" value="SAM-dependent_MTases_sf"/>
</dbReference>
<dbReference type="GO" id="GO:0032259">
    <property type="term" value="P:methylation"/>
    <property type="evidence" value="ECO:0007669"/>
    <property type="project" value="UniProtKB-KW"/>
</dbReference>
<feature type="domain" description="DNA methylase adenine-specific" evidence="3">
    <location>
        <begin position="213"/>
        <end position="428"/>
    </location>
</feature>
<evidence type="ECO:0000259" key="3">
    <source>
        <dbReference type="Pfam" id="PF02384"/>
    </source>
</evidence>
<proteinExistence type="predicted"/>